<dbReference type="Proteomes" id="UP000015105">
    <property type="component" value="Chromosome 5D"/>
</dbReference>
<keyword evidence="2" id="KW-1185">Reference proteome</keyword>
<dbReference type="EnsemblPlants" id="AET5Gv20040700.2">
    <property type="protein sequence ID" value="AET5Gv20040700.2"/>
    <property type="gene ID" value="AET5Gv20040700"/>
</dbReference>
<reference evidence="1" key="5">
    <citation type="journal article" date="2021" name="G3 (Bethesda)">
        <title>Aegilops tauschii genome assembly Aet v5.0 features greater sequence contiguity and improved annotation.</title>
        <authorList>
            <person name="Wang L."/>
            <person name="Zhu T."/>
            <person name="Rodriguez J.C."/>
            <person name="Deal K.R."/>
            <person name="Dubcovsky J."/>
            <person name="McGuire P.E."/>
            <person name="Lux T."/>
            <person name="Spannagl M."/>
            <person name="Mayer K.F.X."/>
            <person name="Baldrich P."/>
            <person name="Meyers B.C."/>
            <person name="Huo N."/>
            <person name="Gu Y.Q."/>
            <person name="Zhou H."/>
            <person name="Devos K.M."/>
            <person name="Bennetzen J.L."/>
            <person name="Unver T."/>
            <person name="Budak H."/>
            <person name="Gulick P.J."/>
            <person name="Galiba G."/>
            <person name="Kalapos B."/>
            <person name="Nelson D.R."/>
            <person name="Li P."/>
            <person name="You F.M."/>
            <person name="Luo M.C."/>
            <person name="Dvorak J."/>
        </authorList>
    </citation>
    <scope>NUCLEOTIDE SEQUENCE [LARGE SCALE GENOMIC DNA]</scope>
    <source>
        <strain evidence="1">cv. AL8/78</strain>
    </source>
</reference>
<dbReference type="Gramene" id="AET5Gv20040700.2">
    <property type="protein sequence ID" value="AET5Gv20040700.2"/>
    <property type="gene ID" value="AET5Gv20040700"/>
</dbReference>
<organism evidence="1 2">
    <name type="scientific">Aegilops tauschii subsp. strangulata</name>
    <name type="common">Goatgrass</name>
    <dbReference type="NCBI Taxonomy" id="200361"/>
    <lineage>
        <taxon>Eukaryota</taxon>
        <taxon>Viridiplantae</taxon>
        <taxon>Streptophyta</taxon>
        <taxon>Embryophyta</taxon>
        <taxon>Tracheophyta</taxon>
        <taxon>Spermatophyta</taxon>
        <taxon>Magnoliopsida</taxon>
        <taxon>Liliopsida</taxon>
        <taxon>Poales</taxon>
        <taxon>Poaceae</taxon>
        <taxon>BOP clade</taxon>
        <taxon>Pooideae</taxon>
        <taxon>Triticodae</taxon>
        <taxon>Triticeae</taxon>
        <taxon>Triticinae</taxon>
        <taxon>Aegilops</taxon>
    </lineage>
</organism>
<evidence type="ECO:0000313" key="2">
    <source>
        <dbReference type="Proteomes" id="UP000015105"/>
    </source>
</evidence>
<evidence type="ECO:0000313" key="1">
    <source>
        <dbReference type="EnsemblPlants" id="AET5Gv20040700.2"/>
    </source>
</evidence>
<reference evidence="1" key="3">
    <citation type="journal article" date="2017" name="Nature">
        <title>Genome sequence of the progenitor of the wheat D genome Aegilops tauschii.</title>
        <authorList>
            <person name="Luo M.C."/>
            <person name="Gu Y.Q."/>
            <person name="Puiu D."/>
            <person name="Wang H."/>
            <person name="Twardziok S.O."/>
            <person name="Deal K.R."/>
            <person name="Huo N."/>
            <person name="Zhu T."/>
            <person name="Wang L."/>
            <person name="Wang Y."/>
            <person name="McGuire P.E."/>
            <person name="Liu S."/>
            <person name="Long H."/>
            <person name="Ramasamy R.K."/>
            <person name="Rodriguez J.C."/>
            <person name="Van S.L."/>
            <person name="Yuan L."/>
            <person name="Wang Z."/>
            <person name="Xia Z."/>
            <person name="Xiao L."/>
            <person name="Anderson O.D."/>
            <person name="Ouyang S."/>
            <person name="Liang Y."/>
            <person name="Zimin A.V."/>
            <person name="Pertea G."/>
            <person name="Qi P."/>
            <person name="Bennetzen J.L."/>
            <person name="Dai X."/>
            <person name="Dawson M.W."/>
            <person name="Muller H.G."/>
            <person name="Kugler K."/>
            <person name="Rivarola-Duarte L."/>
            <person name="Spannagl M."/>
            <person name="Mayer K.F.X."/>
            <person name="Lu F.H."/>
            <person name="Bevan M.W."/>
            <person name="Leroy P."/>
            <person name="Li P."/>
            <person name="You F.M."/>
            <person name="Sun Q."/>
            <person name="Liu Z."/>
            <person name="Lyons E."/>
            <person name="Wicker T."/>
            <person name="Salzberg S.L."/>
            <person name="Devos K.M."/>
            <person name="Dvorak J."/>
        </authorList>
    </citation>
    <scope>NUCLEOTIDE SEQUENCE [LARGE SCALE GENOMIC DNA]</scope>
    <source>
        <strain evidence="1">cv. AL8/78</strain>
    </source>
</reference>
<proteinExistence type="predicted"/>
<reference evidence="1" key="4">
    <citation type="submission" date="2019-03" db="UniProtKB">
        <authorList>
            <consortium name="EnsemblPlants"/>
        </authorList>
    </citation>
    <scope>IDENTIFICATION</scope>
</reference>
<reference evidence="2" key="1">
    <citation type="journal article" date="2014" name="Science">
        <title>Ancient hybridizations among the ancestral genomes of bread wheat.</title>
        <authorList>
            <consortium name="International Wheat Genome Sequencing Consortium,"/>
            <person name="Marcussen T."/>
            <person name="Sandve S.R."/>
            <person name="Heier L."/>
            <person name="Spannagl M."/>
            <person name="Pfeifer M."/>
            <person name="Jakobsen K.S."/>
            <person name="Wulff B.B."/>
            <person name="Steuernagel B."/>
            <person name="Mayer K.F."/>
            <person name="Olsen O.A."/>
        </authorList>
    </citation>
    <scope>NUCLEOTIDE SEQUENCE [LARGE SCALE GENOMIC DNA]</scope>
    <source>
        <strain evidence="2">cv. AL8/78</strain>
    </source>
</reference>
<accession>A0A453JHW3</accession>
<name>A0A453JHW3_AEGTS</name>
<protein>
    <submittedName>
        <fullName evidence="1">Uncharacterized protein</fullName>
    </submittedName>
</protein>
<reference evidence="2" key="2">
    <citation type="journal article" date="2017" name="Nat. Plants">
        <title>The Aegilops tauschii genome reveals multiple impacts of transposons.</title>
        <authorList>
            <person name="Zhao G."/>
            <person name="Zou C."/>
            <person name="Li K."/>
            <person name="Wang K."/>
            <person name="Li T."/>
            <person name="Gao L."/>
            <person name="Zhang X."/>
            <person name="Wang H."/>
            <person name="Yang Z."/>
            <person name="Liu X."/>
            <person name="Jiang W."/>
            <person name="Mao L."/>
            <person name="Kong X."/>
            <person name="Jiao Y."/>
            <person name="Jia J."/>
        </authorList>
    </citation>
    <scope>NUCLEOTIDE SEQUENCE [LARGE SCALE GENOMIC DNA]</scope>
    <source>
        <strain evidence="2">cv. AL8/78</strain>
    </source>
</reference>
<sequence>MLIPLLGQLQNGSPQHHQKNQAQGKGDAYSHGVSVLLHSFFAFLFYPRFLLSKRIIILGSLLDMYAS</sequence>
<dbReference type="AlphaFoldDB" id="A0A453JHW3"/>